<evidence type="ECO:0000313" key="5">
    <source>
        <dbReference type="Proteomes" id="UP000034607"/>
    </source>
</evidence>
<dbReference type="SUPFAM" id="SSF88713">
    <property type="entry name" value="Glycoside hydrolase/deacetylase"/>
    <property type="match status" value="1"/>
</dbReference>
<dbReference type="Pfam" id="PF03065">
    <property type="entry name" value="Glyco_hydro_57"/>
    <property type="match status" value="1"/>
</dbReference>
<evidence type="ECO:0000256" key="2">
    <source>
        <dbReference type="ARBA" id="ARBA00023277"/>
    </source>
</evidence>
<reference evidence="4 5" key="1">
    <citation type="journal article" date="2015" name="Nature">
        <title>rRNA introns, odd ribosomes, and small enigmatic genomes across a large radiation of phyla.</title>
        <authorList>
            <person name="Brown C.T."/>
            <person name="Hug L.A."/>
            <person name="Thomas B.C."/>
            <person name="Sharon I."/>
            <person name="Castelle C.J."/>
            <person name="Singh A."/>
            <person name="Wilkins M.J."/>
            <person name="Williams K.H."/>
            <person name="Banfield J.F."/>
        </authorList>
    </citation>
    <scope>NUCLEOTIDE SEQUENCE [LARGE SCALE GENOMIC DNA]</scope>
</reference>
<dbReference type="GO" id="GO:0016787">
    <property type="term" value="F:hydrolase activity"/>
    <property type="evidence" value="ECO:0007669"/>
    <property type="project" value="UniProtKB-KW"/>
</dbReference>
<dbReference type="InterPro" id="IPR036876">
    <property type="entry name" value="UVR_dom_sf"/>
</dbReference>
<evidence type="ECO:0000256" key="1">
    <source>
        <dbReference type="ARBA" id="ARBA00006821"/>
    </source>
</evidence>
<dbReference type="PANTHER" id="PTHR36306:SF1">
    <property type="entry name" value="ALPHA-AMYLASE-RELATED"/>
    <property type="match status" value="1"/>
</dbReference>
<dbReference type="GO" id="GO:0005975">
    <property type="term" value="P:carbohydrate metabolic process"/>
    <property type="evidence" value="ECO:0007669"/>
    <property type="project" value="InterPro"/>
</dbReference>
<dbReference type="SUPFAM" id="SSF46600">
    <property type="entry name" value="C-terminal UvrC-binding domain of UvrB"/>
    <property type="match status" value="1"/>
</dbReference>
<keyword evidence="4" id="KW-0378">Hydrolase</keyword>
<dbReference type="InterPro" id="IPR011330">
    <property type="entry name" value="Glyco_hydro/deAcase_b/a-brl"/>
</dbReference>
<evidence type="ECO:0000259" key="3">
    <source>
        <dbReference type="PROSITE" id="PS50151"/>
    </source>
</evidence>
<dbReference type="InterPro" id="IPR001943">
    <property type="entry name" value="UVR_dom"/>
</dbReference>
<dbReference type="PANTHER" id="PTHR36306">
    <property type="entry name" value="ALPHA-AMYLASE-RELATED-RELATED"/>
    <property type="match status" value="1"/>
</dbReference>
<dbReference type="InterPro" id="IPR004300">
    <property type="entry name" value="Glyco_hydro_57_N"/>
</dbReference>
<dbReference type="EMBL" id="LCNM01000013">
    <property type="protein sequence ID" value="KKU56007.1"/>
    <property type="molecule type" value="Genomic_DNA"/>
</dbReference>
<sequence>MYWANFLHLYQPADQIPEIFDRVVAESYRPLVQLLLDHPQVKITLNISGVLTRQLWQANHRDIVSGLATAANRGQIEFTESAMYHPLLPFLPADETIRQIRLNRDTNRKLLGSSYQPKGFFPPEMAYSPEILPILVKLGFEWIILDEIAFNGRVRQAARNCTYQIAATPLRVYFRERNPSNLIMTGLVRNNADLQEVMGDEFPQKHFLITGMDGETFGHHRPGLTELLVQLLTSTEFDHVFFSQLPGFFPKTTVVSPLVSTWASTEKDITEKRQFLTWKDPENPIHKLQWQFQKLVLDSVKKINTGTAREKLDRALASDQFFWASAKPWWSLEVIEHGAWQMLDTIRSLPRAQKALLIQAESLYHQIIACAFQWQRTGVVRKAYRNYRETPRVPFKERTIGAGEPWVYKAFIELLEQAMRQAAIKKNFEGAILWRDAIWKLDTQNDIYDAIHAVDLLRRQIPDSQVLAMIGKYRREYERHVSGQPEQRGT</sequence>
<keyword evidence="2" id="KW-0119">Carbohydrate metabolism</keyword>
<dbReference type="Proteomes" id="UP000034607">
    <property type="component" value="Unassembled WGS sequence"/>
</dbReference>
<organism evidence="4 5">
    <name type="scientific">Candidatus Amesbacteria bacterium GW2011_GWA2_47_11</name>
    <dbReference type="NCBI Taxonomy" id="1618357"/>
    <lineage>
        <taxon>Bacteria</taxon>
        <taxon>Candidatus Amesiibacteriota</taxon>
    </lineage>
</organism>
<protein>
    <submittedName>
        <fullName evidence="4">Glycoside hydrolase, family 57</fullName>
    </submittedName>
</protein>
<comment type="similarity">
    <text evidence="1">Belongs to the glycosyl hydrolase 57 family.</text>
</comment>
<proteinExistence type="inferred from homology"/>
<gene>
    <name evidence="4" type="ORF">UX78_C0013G0003</name>
</gene>
<dbReference type="InterPro" id="IPR052046">
    <property type="entry name" value="GH57_Enzymes"/>
</dbReference>
<dbReference type="PROSITE" id="PS50151">
    <property type="entry name" value="UVR"/>
    <property type="match status" value="1"/>
</dbReference>
<feature type="domain" description="UVR" evidence="3">
    <location>
        <begin position="409"/>
        <end position="444"/>
    </location>
</feature>
<evidence type="ECO:0000313" key="4">
    <source>
        <dbReference type="EMBL" id="KKU56007.1"/>
    </source>
</evidence>
<dbReference type="AlphaFoldDB" id="A0A0G1RG09"/>
<comment type="caution">
    <text evidence="4">The sequence shown here is derived from an EMBL/GenBank/DDBJ whole genome shotgun (WGS) entry which is preliminary data.</text>
</comment>
<dbReference type="Gene3D" id="3.20.110.20">
    <property type="match status" value="1"/>
</dbReference>
<accession>A0A0G1RG09</accession>
<name>A0A0G1RG09_9BACT</name>